<evidence type="ECO:0000313" key="2">
    <source>
        <dbReference type="EMBL" id="BBE42953.1"/>
    </source>
</evidence>
<evidence type="ECO:0000259" key="1">
    <source>
        <dbReference type="PROSITE" id="PS50943"/>
    </source>
</evidence>
<dbReference type="GO" id="GO:0003677">
    <property type="term" value="F:DNA binding"/>
    <property type="evidence" value="ECO:0007669"/>
    <property type="project" value="InterPro"/>
</dbReference>
<dbReference type="CDD" id="cd00093">
    <property type="entry name" value="HTH_XRE"/>
    <property type="match status" value="1"/>
</dbReference>
<proteinExistence type="predicted"/>
<organism evidence="2 3">
    <name type="scientific">Conexivisphaera calida</name>
    <dbReference type="NCBI Taxonomy" id="1874277"/>
    <lineage>
        <taxon>Archaea</taxon>
        <taxon>Nitrososphaerota</taxon>
        <taxon>Conexivisphaeria</taxon>
        <taxon>Conexivisphaerales</taxon>
        <taxon>Conexivisphaeraceae</taxon>
        <taxon>Conexivisphaera</taxon>
    </lineage>
</organism>
<dbReference type="SMART" id="SM00530">
    <property type="entry name" value="HTH_XRE"/>
    <property type="match status" value="1"/>
</dbReference>
<dbReference type="EMBL" id="AP018732">
    <property type="protein sequence ID" value="BBE42953.1"/>
    <property type="molecule type" value="Genomic_DNA"/>
</dbReference>
<evidence type="ECO:0000313" key="3">
    <source>
        <dbReference type="Proteomes" id="UP000509448"/>
    </source>
</evidence>
<dbReference type="GeneID" id="55585385"/>
<dbReference type="AlphaFoldDB" id="A0A4P2VHT3"/>
<name>A0A4P2VHT3_9ARCH</name>
<accession>A0A4P2VHT3</accession>
<keyword evidence="3" id="KW-1185">Reference proteome</keyword>
<reference evidence="2 3" key="1">
    <citation type="journal article" date="2019" name="ISME J.">
        <title>Isolation and characterization of a thermophilic sulfur- and iron-reducing thaumarchaeote from a terrestrial acidic hot spring.</title>
        <authorList>
            <person name="Kato S."/>
            <person name="Itoh T."/>
            <person name="Yuki M."/>
            <person name="Nagamori M."/>
            <person name="Ohnishi M."/>
            <person name="Uematsu K."/>
            <person name="Suzuki K."/>
            <person name="Takashina T."/>
            <person name="Ohkuma M."/>
        </authorList>
    </citation>
    <scope>NUCLEOTIDE SEQUENCE [LARGE SCALE GENOMIC DNA]</scope>
    <source>
        <strain evidence="2 3">NAS-02</strain>
    </source>
</reference>
<feature type="domain" description="HTH cro/C1-type" evidence="1">
    <location>
        <begin position="36"/>
        <end position="84"/>
    </location>
</feature>
<dbReference type="Pfam" id="PF01381">
    <property type="entry name" value="HTH_3"/>
    <property type="match status" value="1"/>
</dbReference>
<dbReference type="SUPFAM" id="SSF47413">
    <property type="entry name" value="lambda repressor-like DNA-binding domains"/>
    <property type="match status" value="1"/>
</dbReference>
<protein>
    <recommendedName>
        <fullName evidence="1">HTH cro/C1-type domain-containing protein</fullName>
    </recommendedName>
</protein>
<dbReference type="Gene3D" id="1.10.260.40">
    <property type="entry name" value="lambda repressor-like DNA-binding domains"/>
    <property type="match status" value="1"/>
</dbReference>
<dbReference type="KEGG" id="ccai:NAS2_1576"/>
<dbReference type="InterPro" id="IPR010982">
    <property type="entry name" value="Lambda_DNA-bd_dom_sf"/>
</dbReference>
<dbReference type="PROSITE" id="PS50943">
    <property type="entry name" value="HTH_CROC1"/>
    <property type="match status" value="1"/>
</dbReference>
<dbReference type="InterPro" id="IPR001387">
    <property type="entry name" value="Cro/C1-type_HTH"/>
</dbReference>
<sequence>MSGDDIDEVLKDPRLRDAAIKLAGELVLSREPGRLMKHWREKVGIQQIGLAKEMGISPSVLSDYEGGRRKSPGSQFIRKYVAALIRVDRDRDLLLGSKGADENPDAILSIGEFREPRSVSDIARILSLDVLTGEEQLGRMIYGYTVLDSIKAIYALSGNEFYRIYGSTTERVLVFTRVVMGRSPMVAVRVSQLKPRMVVVHGPERVDPLSVDLARRERIVMALARIGVREIVDKLSSL</sequence>
<gene>
    <name evidence="2" type="ORF">NAS2_1576</name>
</gene>
<dbReference type="Proteomes" id="UP000509448">
    <property type="component" value="Chromosome"/>
</dbReference>
<dbReference type="RefSeq" id="WP_232085510.1">
    <property type="nucleotide sequence ID" value="NZ_AP018732.1"/>
</dbReference>